<protein>
    <recommendedName>
        <fullName evidence="10">Radical SAM core domain-containing protein</fullName>
    </recommendedName>
</protein>
<dbReference type="CDD" id="cd06445">
    <property type="entry name" value="ATase"/>
    <property type="match status" value="1"/>
</dbReference>
<organism evidence="11 12">
    <name type="scientific">Siminovitchia terrae</name>
    <name type="common">Bacillus terrae</name>
    <dbReference type="NCBI Taxonomy" id="1914933"/>
    <lineage>
        <taxon>Bacteria</taxon>
        <taxon>Bacillati</taxon>
        <taxon>Bacillota</taxon>
        <taxon>Bacilli</taxon>
        <taxon>Bacillales</taxon>
        <taxon>Bacillaceae</taxon>
        <taxon>Siminovitchia</taxon>
    </lineage>
</organism>
<dbReference type="InterPro" id="IPR058240">
    <property type="entry name" value="rSAM_sf"/>
</dbReference>
<proteinExistence type="predicted"/>
<dbReference type="Gene3D" id="3.80.30.30">
    <property type="match status" value="1"/>
</dbReference>
<evidence type="ECO:0000256" key="8">
    <source>
        <dbReference type="ARBA" id="ARBA00023204"/>
    </source>
</evidence>
<evidence type="ECO:0000313" key="11">
    <source>
        <dbReference type="EMBL" id="GIN94265.1"/>
    </source>
</evidence>
<dbReference type="PANTHER" id="PTHR43432:SF3">
    <property type="entry name" value="SLR0285 PROTEIN"/>
    <property type="match status" value="1"/>
</dbReference>
<keyword evidence="5" id="KW-0227">DNA damage</keyword>
<evidence type="ECO:0000256" key="9">
    <source>
        <dbReference type="ARBA" id="ARBA00049348"/>
    </source>
</evidence>
<comment type="catalytic activity">
    <reaction evidence="9">
        <text>a 6-O-methyl-2'-deoxyguanosine in DNA + L-cysteinyl-[protein] = S-methyl-L-cysteinyl-[protein] + a 2'-deoxyguanosine in DNA</text>
        <dbReference type="Rhea" id="RHEA:24000"/>
        <dbReference type="Rhea" id="RHEA-COMP:10131"/>
        <dbReference type="Rhea" id="RHEA-COMP:10132"/>
        <dbReference type="Rhea" id="RHEA-COMP:11367"/>
        <dbReference type="Rhea" id="RHEA-COMP:11368"/>
        <dbReference type="ChEBI" id="CHEBI:29950"/>
        <dbReference type="ChEBI" id="CHEBI:82612"/>
        <dbReference type="ChEBI" id="CHEBI:85445"/>
        <dbReference type="ChEBI" id="CHEBI:85448"/>
        <dbReference type="EC" id="2.1.1.63"/>
    </reaction>
</comment>
<keyword evidence="7" id="KW-0411">Iron-sulfur</keyword>
<feature type="domain" description="Radical SAM core" evidence="10">
    <location>
        <begin position="203"/>
        <end position="435"/>
    </location>
</feature>
<keyword evidence="3" id="KW-0808">Transferase</keyword>
<keyword evidence="6" id="KW-0408">Iron</keyword>
<evidence type="ECO:0000256" key="6">
    <source>
        <dbReference type="ARBA" id="ARBA00023004"/>
    </source>
</evidence>
<evidence type="ECO:0000256" key="7">
    <source>
        <dbReference type="ARBA" id="ARBA00023014"/>
    </source>
</evidence>
<dbReference type="Pfam" id="PF04055">
    <property type="entry name" value="Radical_SAM"/>
    <property type="match status" value="1"/>
</dbReference>
<dbReference type="Pfam" id="PF02870">
    <property type="entry name" value="Methyltransf_1N"/>
    <property type="match status" value="1"/>
</dbReference>
<sequence>MKSENKPTLYWFLLKYKDWNFYIASTSKGLVFVGSQKKPFGELSEWAKKRFQGSPLVEDEEKLEPYAVEIIEYLEGKRQTFTVPFDYNGTVFQLAVWNALCEIPYGQTRTYSDIANYINKPAAVRAVGAAIGANPVLITVPCHRVVGKNGALTGYRGGLEMKTKLLDMERQGSSSNDWKRGLPMKSELFYKKPKTILNRGTGFLSGYTHSLNPYTGCSFGCSYCYVRQMPVSLFREGEWGNWIDVKYGAAALLGKELRREKAKGKVTIFMSSSTDPYQPIEHKEKVTRSLLEVMVDDPPDFLLVQTRSPLVSRDIDLLQHLKDRVRVSITIETDSETIRKHFTPEAPPIQARFKALQKLAEAGIPTQVAIAPVLPSGEYFPDKLKPFVNRICIDDYFMGDGSGGKRTKKLGIEKKYAELGLEEWYGPQAYKKVYKRLLNRFLKKQIFISQSGFEP</sequence>
<evidence type="ECO:0000256" key="1">
    <source>
        <dbReference type="ARBA" id="ARBA00001286"/>
    </source>
</evidence>
<dbReference type="PROSITE" id="PS51918">
    <property type="entry name" value="RADICAL_SAM"/>
    <property type="match status" value="1"/>
</dbReference>
<keyword evidence="2" id="KW-0489">Methyltransferase</keyword>
<dbReference type="InterPro" id="IPR001497">
    <property type="entry name" value="MethylDNA_cys_MeTrfase_AS"/>
</dbReference>
<keyword evidence="4" id="KW-0479">Metal-binding</keyword>
<gene>
    <name evidence="11" type="ORF">J6TS1_01350</name>
</gene>
<evidence type="ECO:0000256" key="3">
    <source>
        <dbReference type="ARBA" id="ARBA00022679"/>
    </source>
</evidence>
<evidence type="ECO:0000256" key="5">
    <source>
        <dbReference type="ARBA" id="ARBA00022763"/>
    </source>
</evidence>
<dbReference type="InterPro" id="IPR036388">
    <property type="entry name" value="WH-like_DNA-bd_sf"/>
</dbReference>
<dbReference type="Gene3D" id="3.30.160.70">
    <property type="entry name" value="Methylated DNA-protein cysteine methyltransferase domain"/>
    <property type="match status" value="1"/>
</dbReference>
<dbReference type="CDD" id="cd01335">
    <property type="entry name" value="Radical_SAM"/>
    <property type="match status" value="1"/>
</dbReference>
<dbReference type="Pfam" id="PF01035">
    <property type="entry name" value="DNA_binding_1"/>
    <property type="match status" value="1"/>
</dbReference>
<evidence type="ECO:0000256" key="2">
    <source>
        <dbReference type="ARBA" id="ARBA00022603"/>
    </source>
</evidence>
<dbReference type="SFLD" id="SFLDG01084">
    <property type="entry name" value="Uncharacterised_Radical_SAM_Su"/>
    <property type="match status" value="1"/>
</dbReference>
<dbReference type="PANTHER" id="PTHR43432">
    <property type="entry name" value="SLR0285 PROTEIN"/>
    <property type="match status" value="1"/>
</dbReference>
<keyword evidence="8" id="KW-0234">DNA repair</keyword>
<dbReference type="SFLD" id="SFLDS00029">
    <property type="entry name" value="Radical_SAM"/>
    <property type="match status" value="1"/>
</dbReference>
<reference evidence="11 12" key="1">
    <citation type="submission" date="2021-03" db="EMBL/GenBank/DDBJ databases">
        <title>Antimicrobial resistance genes in bacteria isolated from Japanese honey, and their potential for conferring macrolide and lincosamide resistance in the American foulbrood pathogen Paenibacillus larvae.</title>
        <authorList>
            <person name="Okamoto M."/>
            <person name="Kumagai M."/>
            <person name="Kanamori H."/>
            <person name="Takamatsu D."/>
        </authorList>
    </citation>
    <scope>NUCLEOTIDE SEQUENCE [LARGE SCALE GENOMIC DNA]</scope>
    <source>
        <strain evidence="11 12">J6TS1</strain>
    </source>
</reference>
<dbReference type="InterPro" id="IPR036217">
    <property type="entry name" value="MethylDNA_cys_MeTrfase_DNAb"/>
</dbReference>
<dbReference type="InterPro" id="IPR014048">
    <property type="entry name" value="MethylDNA_cys_MeTrfase_DNA-bd"/>
</dbReference>
<dbReference type="InterPro" id="IPR008332">
    <property type="entry name" value="MethylG_MeTrfase_N"/>
</dbReference>
<dbReference type="InterPro" id="IPR036631">
    <property type="entry name" value="MGMT_N_sf"/>
</dbReference>
<dbReference type="InterPro" id="IPR007197">
    <property type="entry name" value="rSAM"/>
</dbReference>
<dbReference type="PROSITE" id="PS00374">
    <property type="entry name" value="MGMT"/>
    <property type="match status" value="1"/>
</dbReference>
<accession>A0ABQ4KQJ1</accession>
<dbReference type="InterPro" id="IPR040086">
    <property type="entry name" value="MJ0683-like"/>
</dbReference>
<evidence type="ECO:0000259" key="10">
    <source>
        <dbReference type="PROSITE" id="PS51918"/>
    </source>
</evidence>
<evidence type="ECO:0000256" key="4">
    <source>
        <dbReference type="ARBA" id="ARBA00022723"/>
    </source>
</evidence>
<dbReference type="SUPFAM" id="SSF46767">
    <property type="entry name" value="Methylated DNA-protein cysteine methyltransferase, C-terminal domain"/>
    <property type="match status" value="1"/>
</dbReference>
<dbReference type="Proteomes" id="UP000680670">
    <property type="component" value="Unassembled WGS sequence"/>
</dbReference>
<dbReference type="SUPFAM" id="SSF53155">
    <property type="entry name" value="Methylated DNA-protein cysteine methyltransferase domain"/>
    <property type="match status" value="1"/>
</dbReference>
<dbReference type="NCBIfam" id="TIGR00589">
    <property type="entry name" value="ogt"/>
    <property type="match status" value="1"/>
</dbReference>
<comment type="catalytic activity">
    <reaction evidence="1">
        <text>a 4-O-methyl-thymidine in DNA + L-cysteinyl-[protein] = a thymidine in DNA + S-methyl-L-cysteinyl-[protein]</text>
        <dbReference type="Rhea" id="RHEA:53428"/>
        <dbReference type="Rhea" id="RHEA-COMP:10131"/>
        <dbReference type="Rhea" id="RHEA-COMP:10132"/>
        <dbReference type="Rhea" id="RHEA-COMP:13555"/>
        <dbReference type="Rhea" id="RHEA-COMP:13556"/>
        <dbReference type="ChEBI" id="CHEBI:29950"/>
        <dbReference type="ChEBI" id="CHEBI:82612"/>
        <dbReference type="ChEBI" id="CHEBI:137386"/>
        <dbReference type="ChEBI" id="CHEBI:137387"/>
        <dbReference type="EC" id="2.1.1.63"/>
    </reaction>
</comment>
<evidence type="ECO:0000313" key="12">
    <source>
        <dbReference type="Proteomes" id="UP000680670"/>
    </source>
</evidence>
<comment type="caution">
    <text evidence="11">The sequence shown here is derived from an EMBL/GenBank/DDBJ whole genome shotgun (WGS) entry which is preliminary data.</text>
</comment>
<name>A0ABQ4KQJ1_SIMTE</name>
<keyword evidence="12" id="KW-1185">Reference proteome</keyword>
<dbReference type="EMBL" id="BORJ01000001">
    <property type="protein sequence ID" value="GIN94265.1"/>
    <property type="molecule type" value="Genomic_DNA"/>
</dbReference>
<dbReference type="SUPFAM" id="SSF102114">
    <property type="entry name" value="Radical SAM enzymes"/>
    <property type="match status" value="1"/>
</dbReference>
<dbReference type="Gene3D" id="1.10.10.10">
    <property type="entry name" value="Winged helix-like DNA-binding domain superfamily/Winged helix DNA-binding domain"/>
    <property type="match status" value="1"/>
</dbReference>